<evidence type="ECO:0000313" key="1">
    <source>
        <dbReference type="EMBL" id="KAD2126029.1"/>
    </source>
</evidence>
<evidence type="ECO:0000313" key="2">
    <source>
        <dbReference type="Proteomes" id="UP000326396"/>
    </source>
</evidence>
<proteinExistence type="predicted"/>
<accession>A0A5N6LJK7</accession>
<protein>
    <submittedName>
        <fullName evidence="1">Uncharacterized protein</fullName>
    </submittedName>
</protein>
<sequence length="101" mass="10261">MNRSVGAAVVLGDWASASPIGAALGDEARADPVGAAPGDKTRTLPISVAEGNGASSYPIGATAGRLVTGVARRLKSLPQTCKRMSSELILVTKSTSDSFFK</sequence>
<dbReference type="EMBL" id="SZYD01000154">
    <property type="protein sequence ID" value="KAD2126029.1"/>
    <property type="molecule type" value="Genomic_DNA"/>
</dbReference>
<dbReference type="AlphaFoldDB" id="A0A5N6LJK7"/>
<reference evidence="1 2" key="1">
    <citation type="submission" date="2019-05" db="EMBL/GenBank/DDBJ databases">
        <title>Mikania micrantha, genome provides insights into the molecular mechanism of rapid growth.</title>
        <authorList>
            <person name="Liu B."/>
        </authorList>
    </citation>
    <scope>NUCLEOTIDE SEQUENCE [LARGE SCALE GENOMIC DNA]</scope>
    <source>
        <strain evidence="1">NLD-2019</strain>
        <tissue evidence="1">Leaf</tissue>
    </source>
</reference>
<name>A0A5N6LJK7_9ASTR</name>
<comment type="caution">
    <text evidence="1">The sequence shown here is derived from an EMBL/GenBank/DDBJ whole genome shotgun (WGS) entry which is preliminary data.</text>
</comment>
<keyword evidence="2" id="KW-1185">Reference proteome</keyword>
<gene>
    <name evidence="1" type="ORF">E3N88_41802</name>
</gene>
<organism evidence="1 2">
    <name type="scientific">Mikania micrantha</name>
    <name type="common">bitter vine</name>
    <dbReference type="NCBI Taxonomy" id="192012"/>
    <lineage>
        <taxon>Eukaryota</taxon>
        <taxon>Viridiplantae</taxon>
        <taxon>Streptophyta</taxon>
        <taxon>Embryophyta</taxon>
        <taxon>Tracheophyta</taxon>
        <taxon>Spermatophyta</taxon>
        <taxon>Magnoliopsida</taxon>
        <taxon>eudicotyledons</taxon>
        <taxon>Gunneridae</taxon>
        <taxon>Pentapetalae</taxon>
        <taxon>asterids</taxon>
        <taxon>campanulids</taxon>
        <taxon>Asterales</taxon>
        <taxon>Asteraceae</taxon>
        <taxon>Asteroideae</taxon>
        <taxon>Heliantheae alliance</taxon>
        <taxon>Eupatorieae</taxon>
        <taxon>Mikania</taxon>
    </lineage>
</organism>
<dbReference type="Proteomes" id="UP000326396">
    <property type="component" value="Unassembled WGS sequence"/>
</dbReference>